<evidence type="ECO:0000313" key="1">
    <source>
        <dbReference type="EMBL" id="KFF13761.1"/>
    </source>
</evidence>
<dbReference type="RefSeq" id="WP_035624694.1">
    <property type="nucleotide sequence ID" value="NZ_JBEWQG010000007.1"/>
</dbReference>
<evidence type="ECO:0008006" key="5">
    <source>
        <dbReference type="Google" id="ProtNLM"/>
    </source>
</evidence>
<proteinExistence type="predicted"/>
<dbReference type="Proteomes" id="UP000198424">
    <property type="component" value="Unassembled WGS sequence"/>
</dbReference>
<reference evidence="1 3" key="1">
    <citation type="submission" date="2014-07" db="EMBL/GenBank/DDBJ databases">
        <title>Genome of Flavobacterium hydatis DSM 2063.</title>
        <authorList>
            <person name="Pipes S.E."/>
            <person name="Stropko S.J."/>
            <person name="Newman J.D."/>
        </authorList>
    </citation>
    <scope>NUCLEOTIDE SEQUENCE [LARGE SCALE GENOMIC DNA]</scope>
    <source>
        <strain evidence="1 3">DSM 2063</strain>
    </source>
</reference>
<dbReference type="Pfam" id="PF14137">
    <property type="entry name" value="DUF4304"/>
    <property type="match status" value="1"/>
</dbReference>
<evidence type="ECO:0000313" key="2">
    <source>
        <dbReference type="EMBL" id="OXA97798.1"/>
    </source>
</evidence>
<dbReference type="Proteomes" id="UP000028712">
    <property type="component" value="Unassembled WGS sequence"/>
</dbReference>
<dbReference type="EMBL" id="MUGY01000002">
    <property type="protein sequence ID" value="OXA97798.1"/>
    <property type="molecule type" value="Genomic_DNA"/>
</dbReference>
<dbReference type="OrthoDB" id="1097772at2"/>
<dbReference type="EMBL" id="JPRM01000027">
    <property type="protein sequence ID" value="KFF13761.1"/>
    <property type="molecule type" value="Genomic_DNA"/>
</dbReference>
<organism evidence="1 3">
    <name type="scientific">Flavobacterium hydatis</name>
    <name type="common">Cytophaga aquatilis</name>
    <dbReference type="NCBI Taxonomy" id="991"/>
    <lineage>
        <taxon>Bacteria</taxon>
        <taxon>Pseudomonadati</taxon>
        <taxon>Bacteroidota</taxon>
        <taxon>Flavobacteriia</taxon>
        <taxon>Flavobacteriales</taxon>
        <taxon>Flavobacteriaceae</taxon>
        <taxon>Flavobacterium</taxon>
    </lineage>
</organism>
<protein>
    <recommendedName>
        <fullName evidence="5">DUF4304 domain-containing protein</fullName>
    </recommendedName>
</protein>
<gene>
    <name evidence="2" type="ORF">B0A62_02780</name>
    <name evidence="1" type="ORF">IW20_16905</name>
</gene>
<evidence type="ECO:0000313" key="3">
    <source>
        <dbReference type="Proteomes" id="UP000028712"/>
    </source>
</evidence>
<reference evidence="2 4" key="2">
    <citation type="submission" date="2016-11" db="EMBL/GenBank/DDBJ databases">
        <title>Whole genomes of Flavobacteriaceae.</title>
        <authorList>
            <person name="Stine C."/>
            <person name="Li C."/>
            <person name="Tadesse D."/>
        </authorList>
    </citation>
    <scope>NUCLEOTIDE SEQUENCE [LARGE SCALE GENOMIC DNA]</scope>
    <source>
        <strain evidence="2 4">ATCC 29551</strain>
    </source>
</reference>
<dbReference type="AlphaFoldDB" id="A0A086AAP7"/>
<dbReference type="InterPro" id="IPR025412">
    <property type="entry name" value="DUF4304"/>
</dbReference>
<sequence length="149" mass="17599">MNKKDLVKFLDEIFLPLDFKRKGNNWVSNGNIINKIVNLQKSQYSNSYYINYGYVLNSLPLDNFTYHVDNRLASKDKSEQELITDLLNLENDIDSEKRLVLLGNIINSKIVEEIKFISKEEDILRILKAREHLYTIPPFVLKYFDLRVK</sequence>
<evidence type="ECO:0000313" key="4">
    <source>
        <dbReference type="Proteomes" id="UP000198424"/>
    </source>
</evidence>
<dbReference type="eggNOG" id="ENOG502ZZDW">
    <property type="taxonomic scope" value="Bacteria"/>
</dbReference>
<accession>A0A086AAP7</accession>
<comment type="caution">
    <text evidence="1">The sequence shown here is derived from an EMBL/GenBank/DDBJ whole genome shotgun (WGS) entry which is preliminary data.</text>
</comment>
<name>A0A086AAP7_FLAHY</name>
<keyword evidence="4" id="KW-1185">Reference proteome</keyword>